<evidence type="ECO:0000313" key="2">
    <source>
        <dbReference type="Proteomes" id="UP001364617"/>
    </source>
</evidence>
<sequence length="28" mass="3220">MTACSKQKQIKQQTPNLFIAFTHKKIVS</sequence>
<dbReference type="AlphaFoldDB" id="A0AAN9DBM9"/>
<dbReference type="EMBL" id="JAYKXH010000005">
    <property type="protein sequence ID" value="KAK7168911.1"/>
    <property type="molecule type" value="Genomic_DNA"/>
</dbReference>
<reference evidence="1 2" key="1">
    <citation type="submission" date="2024-02" db="EMBL/GenBank/DDBJ databases">
        <title>Chromosome-level genome assembly of the Eurasian Minnow (Phoxinus phoxinus).</title>
        <authorList>
            <person name="Oriowo T.O."/>
            <person name="Martin S."/>
            <person name="Stange M."/>
            <person name="Chrysostomakis Y."/>
            <person name="Brown T."/>
            <person name="Winkler S."/>
            <person name="Kukowka S."/>
            <person name="Myers E.W."/>
            <person name="Bohne A."/>
        </authorList>
    </citation>
    <scope>NUCLEOTIDE SEQUENCE [LARGE SCALE GENOMIC DNA]</scope>
    <source>
        <strain evidence="1">ZFMK-TIS-60720</strain>
        <tissue evidence="1">Whole Organism</tissue>
    </source>
</reference>
<proteinExistence type="predicted"/>
<comment type="caution">
    <text evidence="1">The sequence shown here is derived from an EMBL/GenBank/DDBJ whole genome shotgun (WGS) entry which is preliminary data.</text>
</comment>
<organism evidence="1 2">
    <name type="scientific">Phoxinus phoxinus</name>
    <name type="common">Eurasian minnow</name>
    <dbReference type="NCBI Taxonomy" id="58324"/>
    <lineage>
        <taxon>Eukaryota</taxon>
        <taxon>Metazoa</taxon>
        <taxon>Chordata</taxon>
        <taxon>Craniata</taxon>
        <taxon>Vertebrata</taxon>
        <taxon>Euteleostomi</taxon>
        <taxon>Actinopterygii</taxon>
        <taxon>Neopterygii</taxon>
        <taxon>Teleostei</taxon>
        <taxon>Ostariophysi</taxon>
        <taxon>Cypriniformes</taxon>
        <taxon>Leuciscidae</taxon>
        <taxon>Phoxininae</taxon>
        <taxon>Phoxinus</taxon>
    </lineage>
</organism>
<gene>
    <name evidence="1" type="ORF">R3I93_005034</name>
</gene>
<keyword evidence="2" id="KW-1185">Reference proteome</keyword>
<name>A0AAN9DBM9_9TELE</name>
<evidence type="ECO:0000313" key="1">
    <source>
        <dbReference type="EMBL" id="KAK7168911.1"/>
    </source>
</evidence>
<dbReference type="Proteomes" id="UP001364617">
    <property type="component" value="Unassembled WGS sequence"/>
</dbReference>
<accession>A0AAN9DBM9</accession>
<protein>
    <submittedName>
        <fullName evidence="1">Uncharacterized protein</fullName>
    </submittedName>
</protein>